<keyword evidence="12 15" id="KW-0411">Iron-sulfur</keyword>
<gene>
    <name evidence="18" type="ORF">DV711_13360</name>
</gene>
<evidence type="ECO:0000256" key="7">
    <source>
        <dbReference type="ARBA" id="ARBA00022485"/>
    </source>
</evidence>
<dbReference type="GO" id="GO:0030313">
    <property type="term" value="C:cell envelope"/>
    <property type="evidence" value="ECO:0007669"/>
    <property type="project" value="UniProtKB-SubCell"/>
</dbReference>
<dbReference type="InterPro" id="IPR037024">
    <property type="entry name" value="NiFe_Hase_small_N_sf"/>
</dbReference>
<evidence type="ECO:0000256" key="15">
    <source>
        <dbReference type="PIRSR" id="PIRSR000310-1"/>
    </source>
</evidence>
<organism evidence="18 19">
    <name type="scientific">Motiliproteus coralliicola</name>
    <dbReference type="NCBI Taxonomy" id="2283196"/>
    <lineage>
        <taxon>Bacteria</taxon>
        <taxon>Pseudomonadati</taxon>
        <taxon>Pseudomonadota</taxon>
        <taxon>Gammaproteobacteria</taxon>
        <taxon>Oceanospirillales</taxon>
        <taxon>Oceanospirillaceae</taxon>
        <taxon>Motiliproteus</taxon>
    </lineage>
</organism>
<evidence type="ECO:0000256" key="12">
    <source>
        <dbReference type="ARBA" id="ARBA00023014"/>
    </source>
</evidence>
<dbReference type="GO" id="GO:0009055">
    <property type="term" value="F:electron transfer activity"/>
    <property type="evidence" value="ECO:0007669"/>
    <property type="project" value="TreeGrafter"/>
</dbReference>
<protein>
    <recommendedName>
        <fullName evidence="6">hydrogenase (acceptor)</fullName>
        <ecNumber evidence="6">1.12.99.6</ecNumber>
    </recommendedName>
</protein>
<feature type="binding site" evidence="15">
    <location>
        <position position="245"/>
    </location>
    <ligand>
        <name>[3Fe-4S] cluster</name>
        <dbReference type="ChEBI" id="CHEBI:21137"/>
    </ligand>
</feature>
<dbReference type="InterPro" id="IPR006137">
    <property type="entry name" value="NADH_UbQ_OxRdtase-like_20kDa"/>
</dbReference>
<reference evidence="18 19" key="1">
    <citation type="submission" date="2018-07" db="EMBL/GenBank/DDBJ databases">
        <title>Motiliproteus coralliicola sp. nov., a bacterium isolated from Coral.</title>
        <authorList>
            <person name="Wang G."/>
        </authorList>
    </citation>
    <scope>NUCLEOTIDE SEQUENCE [LARGE SCALE GENOMIC DNA]</scope>
    <source>
        <strain evidence="18 19">C34</strain>
    </source>
</reference>
<dbReference type="Pfam" id="PF14720">
    <property type="entry name" value="NiFe_hyd_SSU_C"/>
    <property type="match status" value="1"/>
</dbReference>
<dbReference type="EMBL" id="QQOH01000003">
    <property type="protein sequence ID" value="RDE19852.1"/>
    <property type="molecule type" value="Genomic_DNA"/>
</dbReference>
<keyword evidence="10" id="KW-0560">Oxidoreductase</keyword>
<feature type="domain" description="NADH:ubiquinone oxidoreductase-like 20kDa subunit" evidence="16">
    <location>
        <begin position="16"/>
        <end position="181"/>
    </location>
</feature>
<dbReference type="RefSeq" id="WP_114696197.1">
    <property type="nucleotide sequence ID" value="NZ_QQOH01000003.1"/>
</dbReference>
<evidence type="ECO:0000256" key="13">
    <source>
        <dbReference type="ARBA" id="ARBA00023291"/>
    </source>
</evidence>
<feature type="binding site" evidence="15">
    <location>
        <position position="263"/>
    </location>
    <ligand>
        <name>[3Fe-4S] cluster</name>
        <dbReference type="ChEBI" id="CHEBI:21137"/>
    </ligand>
</feature>
<evidence type="ECO:0000256" key="14">
    <source>
        <dbReference type="ARBA" id="ARBA00048757"/>
    </source>
</evidence>
<evidence type="ECO:0000256" key="10">
    <source>
        <dbReference type="ARBA" id="ARBA00023002"/>
    </source>
</evidence>
<evidence type="ECO:0000256" key="1">
    <source>
        <dbReference type="ARBA" id="ARBA00001927"/>
    </source>
</evidence>
<dbReference type="GO" id="GO:0016020">
    <property type="term" value="C:membrane"/>
    <property type="evidence" value="ECO:0007669"/>
    <property type="project" value="TreeGrafter"/>
</dbReference>
<comment type="subcellular location">
    <subcellularLocation>
        <location evidence="3">Cell envelope</location>
    </subcellularLocation>
</comment>
<dbReference type="GO" id="GO:0008901">
    <property type="term" value="F:ferredoxin hydrogenase activity"/>
    <property type="evidence" value="ECO:0007669"/>
    <property type="project" value="InterPro"/>
</dbReference>
<dbReference type="InterPro" id="IPR037148">
    <property type="entry name" value="NiFe-Hase_small_C_sf"/>
</dbReference>
<dbReference type="SUPFAM" id="SSF56770">
    <property type="entry name" value="HydA/Nqo6-like"/>
    <property type="match status" value="1"/>
</dbReference>
<feature type="binding site" evidence="15">
    <location>
        <position position="266"/>
    </location>
    <ligand>
        <name>[3Fe-4S] cluster</name>
        <dbReference type="ChEBI" id="CHEBI:21137"/>
    </ligand>
</feature>
<accession>A0A369WDL8</accession>
<feature type="binding site" evidence="15">
    <location>
        <position position="19"/>
    </location>
    <ligand>
        <name>[4Fe-4S] cluster</name>
        <dbReference type="ChEBI" id="CHEBI:49883"/>
        <label>1</label>
    </ligand>
</feature>
<dbReference type="AlphaFoldDB" id="A0A369WDL8"/>
<dbReference type="Pfam" id="PF01058">
    <property type="entry name" value="Oxidored_q6"/>
    <property type="match status" value="1"/>
</dbReference>
<evidence type="ECO:0000256" key="9">
    <source>
        <dbReference type="ARBA" id="ARBA00022729"/>
    </source>
</evidence>
<comment type="catalytic activity">
    <reaction evidence="14">
        <text>H2 + A = AH2</text>
        <dbReference type="Rhea" id="RHEA:12116"/>
        <dbReference type="ChEBI" id="CHEBI:13193"/>
        <dbReference type="ChEBI" id="CHEBI:17499"/>
        <dbReference type="ChEBI" id="CHEBI:18276"/>
        <dbReference type="EC" id="1.12.99.6"/>
    </reaction>
</comment>
<evidence type="ECO:0000313" key="19">
    <source>
        <dbReference type="Proteomes" id="UP000253769"/>
    </source>
</evidence>
<dbReference type="GO" id="GO:0051538">
    <property type="term" value="F:3 iron, 4 sulfur cluster binding"/>
    <property type="evidence" value="ECO:0007669"/>
    <property type="project" value="UniProtKB-KW"/>
</dbReference>
<evidence type="ECO:0000259" key="16">
    <source>
        <dbReference type="Pfam" id="PF01058"/>
    </source>
</evidence>
<keyword evidence="11 15" id="KW-0408">Iron</keyword>
<evidence type="ECO:0000256" key="11">
    <source>
        <dbReference type="ARBA" id="ARBA00023004"/>
    </source>
</evidence>
<dbReference type="PIRSF" id="PIRSF000310">
    <property type="entry name" value="NiFe_hyd_ssu"/>
    <property type="match status" value="1"/>
</dbReference>
<feature type="binding site" evidence="15">
    <location>
        <position position="167"/>
    </location>
    <ligand>
        <name>[4Fe-4S] cluster</name>
        <dbReference type="ChEBI" id="CHEBI:49883"/>
        <label>1</label>
    </ligand>
</feature>
<keyword evidence="19" id="KW-1185">Reference proteome</keyword>
<dbReference type="GO" id="GO:0009061">
    <property type="term" value="P:anaerobic respiration"/>
    <property type="evidence" value="ECO:0007669"/>
    <property type="project" value="TreeGrafter"/>
</dbReference>
<comment type="similarity">
    <text evidence="4">Belongs to the [NiFe]/[NiFeSe] hydrogenase small subunit family.</text>
</comment>
<name>A0A369WDL8_9GAMM</name>
<evidence type="ECO:0000259" key="17">
    <source>
        <dbReference type="Pfam" id="PF14720"/>
    </source>
</evidence>
<evidence type="ECO:0000256" key="8">
    <source>
        <dbReference type="ARBA" id="ARBA00022723"/>
    </source>
</evidence>
<evidence type="ECO:0000256" key="6">
    <source>
        <dbReference type="ARBA" id="ARBA00012082"/>
    </source>
</evidence>
<dbReference type="PANTHER" id="PTHR30013">
    <property type="entry name" value="NIFE / NIFESE HYDROGENASE SMALL SUBUNIT FAMILY MEMBER"/>
    <property type="match status" value="1"/>
</dbReference>
<comment type="cofactor">
    <cofactor evidence="2">
        <name>[4Fe-4S] cluster</name>
        <dbReference type="ChEBI" id="CHEBI:49883"/>
    </cofactor>
</comment>
<feature type="binding site" evidence="15">
    <location>
        <position position="229"/>
    </location>
    <ligand>
        <name>[4Fe-4S] cluster</name>
        <dbReference type="ChEBI" id="CHEBI:49883"/>
        <label>2</label>
    </ligand>
</feature>
<dbReference type="Gene3D" id="4.10.480.10">
    <property type="entry name" value="Cytochrome-c3 hydrogenase, C-terminal domain"/>
    <property type="match status" value="1"/>
</dbReference>
<dbReference type="InterPro" id="IPR001821">
    <property type="entry name" value="NiFe_hydrogenase_ssu"/>
</dbReference>
<feature type="binding site" evidence="15">
    <location>
        <position position="206"/>
    </location>
    <ligand>
        <name>[4Fe-4S] cluster</name>
        <dbReference type="ChEBI" id="CHEBI:49883"/>
        <label>2</label>
    </ligand>
</feature>
<evidence type="ECO:0000256" key="4">
    <source>
        <dbReference type="ARBA" id="ARBA00006605"/>
    </source>
</evidence>
<feature type="binding site" evidence="15">
    <location>
        <position position="209"/>
    </location>
    <ligand>
        <name>[4Fe-4S] cluster</name>
        <dbReference type="ChEBI" id="CHEBI:49883"/>
        <label>2</label>
    </ligand>
</feature>
<feature type="binding site" evidence="15">
    <location>
        <position position="236"/>
    </location>
    <ligand>
        <name>[4Fe-4S] cluster</name>
        <dbReference type="ChEBI" id="CHEBI:49883"/>
        <label>2</label>
    </ligand>
</feature>
<comment type="caution">
    <text evidence="18">The sequence shown here is derived from an EMBL/GenBank/DDBJ whole genome shotgun (WGS) entry which is preliminary data.</text>
</comment>
<dbReference type="InterPro" id="IPR027394">
    <property type="entry name" value="Cytochrome-c3_hydrogenase_C"/>
</dbReference>
<evidence type="ECO:0000256" key="3">
    <source>
        <dbReference type="ARBA" id="ARBA00004196"/>
    </source>
</evidence>
<sequence length="335" mass="35765">MNQPRTNLLWLQSGGCGGCTMSLLGAEQPTLFEALDAFGIELLWHASLSGGQGPGLAELIEQIEAGELKLDLLCIEGAVMTGPGGTGLFHVLAGTDTPMMAVIERLAKRAGHVIAVGSCSAFGGINRSNNNPAEAIGLQYIGEQPGGLLGSDYRSDMALPVVNVSGCPAHPDWILQSLQALSQGMLDQTELDEYQRPRFYTEHLAHHGCPRNEFYEYKASAEQPCQSGCLMENLGCQATQAHADCNIRLWNGGGSCPKAGYACINCTAPEFEEPGHPFGETPKLAGVPVGLPTDMPKAWFIALSSLSKAATPKRLKVNATSETVKIVPNIYKKRR</sequence>
<dbReference type="OrthoDB" id="9766729at2"/>
<dbReference type="EC" id="1.12.99.6" evidence="6"/>
<keyword evidence="9" id="KW-0732">Signal</keyword>
<keyword evidence="13 15" id="KW-0003">3Fe-4S</keyword>
<comment type="subunit">
    <text evidence="5">Heterodimer of a large and a small subunit.</text>
</comment>
<feature type="binding site" evidence="15">
    <location>
        <position position="119"/>
    </location>
    <ligand>
        <name>[4Fe-4S] cluster</name>
        <dbReference type="ChEBI" id="CHEBI:49883"/>
        <label>1</label>
    </ligand>
</feature>
<evidence type="ECO:0000256" key="2">
    <source>
        <dbReference type="ARBA" id="ARBA00001966"/>
    </source>
</evidence>
<dbReference type="GO" id="GO:0044569">
    <property type="term" value="C:[Ni-Fe] hydrogenase complex"/>
    <property type="evidence" value="ECO:0007669"/>
    <property type="project" value="TreeGrafter"/>
</dbReference>
<dbReference type="GO" id="GO:0033748">
    <property type="term" value="F:hydrogenase (acceptor) activity"/>
    <property type="evidence" value="ECO:0007669"/>
    <property type="project" value="UniProtKB-EC"/>
</dbReference>
<dbReference type="GO" id="GO:0009375">
    <property type="term" value="C:ferredoxin hydrogenase complex"/>
    <property type="evidence" value="ECO:0007669"/>
    <property type="project" value="InterPro"/>
</dbReference>
<dbReference type="PANTHER" id="PTHR30013:SF5">
    <property type="entry name" value="HYDROGENASE SMALL SUBUNIT"/>
    <property type="match status" value="1"/>
</dbReference>
<evidence type="ECO:0000313" key="18">
    <source>
        <dbReference type="EMBL" id="RDE19852.1"/>
    </source>
</evidence>
<proteinExistence type="inferred from homology"/>
<keyword evidence="7 15" id="KW-0004">4Fe-4S</keyword>
<dbReference type="PRINTS" id="PR00614">
    <property type="entry name" value="NIHGNASESMLL"/>
</dbReference>
<feature type="domain" description="Cytochrome-c3 hydrogenase C-terminal" evidence="17">
    <location>
        <begin position="203"/>
        <end position="278"/>
    </location>
</feature>
<comment type="cofactor">
    <cofactor evidence="1">
        <name>[3Fe-4S] cluster</name>
        <dbReference type="ChEBI" id="CHEBI:21137"/>
    </cofactor>
</comment>
<dbReference type="Gene3D" id="3.40.50.700">
    <property type="entry name" value="NADH:ubiquinone oxidoreductase-like, 20kDa subunit"/>
    <property type="match status" value="1"/>
</dbReference>
<feature type="binding site" evidence="15">
    <location>
        <position position="16"/>
    </location>
    <ligand>
        <name>[4Fe-4S] cluster</name>
        <dbReference type="ChEBI" id="CHEBI:49883"/>
        <label>1</label>
    </ligand>
</feature>
<keyword evidence="8 15" id="KW-0479">Metal-binding</keyword>
<evidence type="ECO:0000256" key="5">
    <source>
        <dbReference type="ARBA" id="ARBA00011771"/>
    </source>
</evidence>
<dbReference type="Proteomes" id="UP000253769">
    <property type="component" value="Unassembled WGS sequence"/>
</dbReference>
<dbReference type="GO" id="GO:0046872">
    <property type="term" value="F:metal ion binding"/>
    <property type="evidence" value="ECO:0007669"/>
    <property type="project" value="UniProtKB-KW"/>
</dbReference>
<dbReference type="GO" id="GO:0051539">
    <property type="term" value="F:4 iron, 4 sulfur cluster binding"/>
    <property type="evidence" value="ECO:0007669"/>
    <property type="project" value="UniProtKB-KW"/>
</dbReference>